<protein>
    <submittedName>
        <fullName evidence="2">Uncharacterized protein</fullName>
    </submittedName>
</protein>
<dbReference type="AlphaFoldDB" id="A0A2H9T7U3"/>
<gene>
    <name evidence="2" type="ORF">CI610_01748</name>
</gene>
<feature type="region of interest" description="Disordered" evidence="1">
    <location>
        <begin position="1"/>
        <end position="43"/>
    </location>
</feature>
<sequence length="183" mass="21093">MNRSNALREEDVFTEASEPDPQEEDKPKKRQRRKRKVDLSQSPIKDIQGITPGLWPNNPLHRIGSYYLNLQTVHLQEGEIGKFSNLPEYWVFERLDVHGLNPPDQDMELEVLIGGNGNGEPTETVGTFFIPKGKTCSVCRTRQETLTGRYIGSRDIYLKMHRKPAKEGRIVINFSGYLIEPWR</sequence>
<dbReference type="EMBL" id="NSIT01000080">
    <property type="protein sequence ID" value="PJE79283.1"/>
    <property type="molecule type" value="Genomic_DNA"/>
</dbReference>
<reference evidence="2" key="1">
    <citation type="journal article" date="2017" name="Appl. Environ. Microbiol.">
        <title>Molecular characterization of an Endozoicomonas-like organism causing infection in king scallop Pecten maximus L.</title>
        <authorList>
            <person name="Cano I."/>
            <person name="van Aerle R."/>
            <person name="Ross S."/>
            <person name="Verner-Jeffreys D.W."/>
            <person name="Paley R.K."/>
            <person name="Rimmer G."/>
            <person name="Ryder D."/>
            <person name="Hooper P."/>
            <person name="Stone D."/>
            <person name="Feist S.W."/>
        </authorList>
    </citation>
    <scope>NUCLEOTIDE SEQUENCE</scope>
</reference>
<accession>A0A2H9T7U3</accession>
<name>A0A2H9T7U3_9ZZZZ</name>
<evidence type="ECO:0000256" key="1">
    <source>
        <dbReference type="SAM" id="MobiDB-lite"/>
    </source>
</evidence>
<feature type="compositionally biased region" description="Basic and acidic residues" evidence="1">
    <location>
        <begin position="1"/>
        <end position="11"/>
    </location>
</feature>
<comment type="caution">
    <text evidence="2">The sequence shown here is derived from an EMBL/GenBank/DDBJ whole genome shotgun (WGS) entry which is preliminary data.</text>
</comment>
<organism evidence="2">
    <name type="scientific">invertebrate metagenome</name>
    <dbReference type="NCBI Taxonomy" id="1711999"/>
    <lineage>
        <taxon>unclassified sequences</taxon>
        <taxon>metagenomes</taxon>
        <taxon>organismal metagenomes</taxon>
    </lineage>
</organism>
<evidence type="ECO:0000313" key="2">
    <source>
        <dbReference type="EMBL" id="PJE79283.1"/>
    </source>
</evidence>
<proteinExistence type="predicted"/>